<dbReference type="SUPFAM" id="SSF56219">
    <property type="entry name" value="DNase I-like"/>
    <property type="match status" value="1"/>
</dbReference>
<gene>
    <name evidence="1" type="ORF">ABT39_MTgene872</name>
</gene>
<geneLocation type="mitochondrion" evidence="1"/>
<evidence type="ECO:0000313" key="1">
    <source>
        <dbReference type="EMBL" id="KUM51026.1"/>
    </source>
</evidence>
<sequence length="105" mass="12155">MGFFHFGAQGKSSRLVVGWNINWSNVDIDVHDAVIHVTMFSLEMNTQICLLNVYGPSTYRKEYWQGLLSYLGWLNSQSLIMGWDLNLVMHSYEVWGSYGRISIME</sequence>
<dbReference type="AlphaFoldDB" id="A0A101M4P0"/>
<organism evidence="1">
    <name type="scientific">Picea glauca</name>
    <name type="common">White spruce</name>
    <name type="synonym">Pinus glauca</name>
    <dbReference type="NCBI Taxonomy" id="3330"/>
    <lineage>
        <taxon>Eukaryota</taxon>
        <taxon>Viridiplantae</taxon>
        <taxon>Streptophyta</taxon>
        <taxon>Embryophyta</taxon>
        <taxon>Tracheophyta</taxon>
        <taxon>Spermatophyta</taxon>
        <taxon>Pinopsida</taxon>
        <taxon>Pinidae</taxon>
        <taxon>Conifers I</taxon>
        <taxon>Pinales</taxon>
        <taxon>Pinaceae</taxon>
        <taxon>Picea</taxon>
    </lineage>
</organism>
<name>A0A101M4P0_PICGL</name>
<accession>A0A101M4P0</accession>
<reference evidence="1" key="1">
    <citation type="journal article" date="2015" name="Genome Biol. Evol.">
        <title>Organellar Genomes of White Spruce (Picea glauca): Assembly and Annotation.</title>
        <authorList>
            <person name="Jackman S.D."/>
            <person name="Warren R.L."/>
            <person name="Gibb E.A."/>
            <person name="Vandervalk B.P."/>
            <person name="Mohamadi H."/>
            <person name="Chu J."/>
            <person name="Raymond A."/>
            <person name="Pleasance S."/>
            <person name="Coope R."/>
            <person name="Wildung M.R."/>
            <person name="Ritland C.E."/>
            <person name="Bousquet J."/>
            <person name="Jones S.J."/>
            <person name="Bohlmann J."/>
            <person name="Birol I."/>
        </authorList>
    </citation>
    <scope>NUCLEOTIDE SEQUENCE [LARGE SCALE GENOMIC DNA]</scope>
    <source>
        <tissue evidence="1">Flushing bud</tissue>
    </source>
</reference>
<keyword evidence="1" id="KW-0496">Mitochondrion</keyword>
<protein>
    <recommendedName>
        <fullName evidence="2">Endonuclease/exonuclease/phosphatase domain-containing protein</fullName>
    </recommendedName>
</protein>
<evidence type="ECO:0008006" key="2">
    <source>
        <dbReference type="Google" id="ProtNLM"/>
    </source>
</evidence>
<comment type="caution">
    <text evidence="1">The sequence shown here is derived from an EMBL/GenBank/DDBJ whole genome shotgun (WGS) entry which is preliminary data.</text>
</comment>
<dbReference type="InterPro" id="IPR036691">
    <property type="entry name" value="Endo/exonu/phosph_ase_sf"/>
</dbReference>
<proteinExistence type="predicted"/>
<dbReference type="EMBL" id="LKAM01000001">
    <property type="protein sequence ID" value="KUM51026.1"/>
    <property type="molecule type" value="Genomic_DNA"/>
</dbReference>
<dbReference type="Gene3D" id="3.60.10.10">
    <property type="entry name" value="Endonuclease/exonuclease/phosphatase"/>
    <property type="match status" value="1"/>
</dbReference>